<reference evidence="4" key="1">
    <citation type="submission" date="2019-11" db="EMBL/GenBank/DDBJ databases">
        <title>Microbial mats filling the niche in hypersaline microbial mats.</title>
        <authorList>
            <person name="Wong H.L."/>
            <person name="Macleod F.I."/>
            <person name="White R.A. III"/>
            <person name="Burns B.P."/>
        </authorList>
    </citation>
    <scope>NUCLEOTIDE SEQUENCE</scope>
    <source>
        <strain evidence="4">Bin_327</strain>
    </source>
</reference>
<protein>
    <submittedName>
        <fullName evidence="4">NAD(P)-binding protein</fullName>
    </submittedName>
</protein>
<evidence type="ECO:0000313" key="4">
    <source>
        <dbReference type="EMBL" id="MBD3365337.1"/>
    </source>
</evidence>
<evidence type="ECO:0000259" key="3">
    <source>
        <dbReference type="Pfam" id="PF14691"/>
    </source>
</evidence>
<dbReference type="InterPro" id="IPR023753">
    <property type="entry name" value="FAD/NAD-binding_dom"/>
</dbReference>
<keyword evidence="1" id="KW-0472">Membrane</keyword>
<dbReference type="InterPro" id="IPR028261">
    <property type="entry name" value="DPD_II"/>
</dbReference>
<dbReference type="AlphaFoldDB" id="A0A9D5QDR2"/>
<feature type="domain" description="FAD/NAD(P)-binding" evidence="2">
    <location>
        <begin position="191"/>
        <end position="488"/>
    </location>
</feature>
<dbReference type="GO" id="GO:0051536">
    <property type="term" value="F:iron-sulfur cluster binding"/>
    <property type="evidence" value="ECO:0007669"/>
    <property type="project" value="InterPro"/>
</dbReference>
<sequence>MSFNLRERRVRELKRRRLYLLLSLVIPGTGQLAAGRIGIGITGLILNALFVITPIFLIPRLKENNYSQYVFLVWLLIGAAFLLYYFIMALDAYRGTRLAIAPCRGKCPADINVPDYVALVAAGRHSEADELIRERAPFAATLGRICPAPCEDVCTRTRIEEPIAIRALKRSAQERRTDHTVPTFEVQYPQKIAVIGAGPSGLTCAYFLGRLGYKVDVFDSSDTPGGLLASTIPCFRLPRKALAEDIGYILHSSEGVRFHGGRILGKDLDLTDLEKAYDAVYLAMGASRPRPLMLEGEGLKGVIPGLEFLRKVCSGKETYKFKGHVAVLGGGNTAVDSARAALRLGAKKVIVFYRRAREHMPAYAGEVEEAEREGVEFRFLAGPLSFEGRGKVRKLHLCPMKLVEHSHGRRSEIIPLTEERWIETVEAVIVAVGQEADYSMLETLTVASDVYGKITVHPHRLHTSRRNIFAGGDAVNGPSTVVEAVADGRRAAKEIDLFLRPRFLGRQFARLNEFDLDFGIERLEGAAWKKKKPEVRERFSEILEVKKIALNRETLCGLAPGEDRKEALRCLRCHKHSIGFGYKKGKQKEYVPLDKREE</sequence>
<feature type="domain" description="Dihydroprymidine dehydrogenase" evidence="3">
    <location>
        <begin position="92"/>
        <end position="177"/>
    </location>
</feature>
<organism evidence="4 5">
    <name type="scientific">candidate division WOR-3 bacterium</name>
    <dbReference type="NCBI Taxonomy" id="2052148"/>
    <lineage>
        <taxon>Bacteria</taxon>
        <taxon>Bacteria division WOR-3</taxon>
    </lineage>
</organism>
<evidence type="ECO:0000259" key="2">
    <source>
        <dbReference type="Pfam" id="PF07992"/>
    </source>
</evidence>
<evidence type="ECO:0000256" key="1">
    <source>
        <dbReference type="SAM" id="Phobius"/>
    </source>
</evidence>
<dbReference type="Gene3D" id="3.50.50.60">
    <property type="entry name" value="FAD/NAD(P)-binding domain"/>
    <property type="match status" value="2"/>
</dbReference>
<accession>A0A9D5QDR2</accession>
<dbReference type="EMBL" id="WJKJ01000301">
    <property type="protein sequence ID" value="MBD3365337.1"/>
    <property type="molecule type" value="Genomic_DNA"/>
</dbReference>
<keyword evidence="1" id="KW-0812">Transmembrane</keyword>
<evidence type="ECO:0000313" key="5">
    <source>
        <dbReference type="Proteomes" id="UP000630660"/>
    </source>
</evidence>
<dbReference type="PANTHER" id="PTHR42783:SF3">
    <property type="entry name" value="GLUTAMATE SYNTHASE [NADPH] SMALL CHAIN-RELATED"/>
    <property type="match status" value="1"/>
</dbReference>
<gene>
    <name evidence="4" type="ORF">GF359_09000</name>
</gene>
<comment type="caution">
    <text evidence="4">The sequence shown here is derived from an EMBL/GenBank/DDBJ whole genome shotgun (WGS) entry which is preliminary data.</text>
</comment>
<dbReference type="PANTHER" id="PTHR42783">
    <property type="entry name" value="GLUTAMATE SYNTHASE [NADPH] SMALL CHAIN"/>
    <property type="match status" value="1"/>
</dbReference>
<dbReference type="Gene3D" id="1.10.1060.10">
    <property type="entry name" value="Alpha-helical ferredoxin"/>
    <property type="match status" value="1"/>
</dbReference>
<dbReference type="InterPro" id="IPR036188">
    <property type="entry name" value="FAD/NAD-bd_sf"/>
</dbReference>
<dbReference type="SUPFAM" id="SSF46548">
    <property type="entry name" value="alpha-helical ferredoxin"/>
    <property type="match status" value="1"/>
</dbReference>
<feature type="transmembrane region" description="Helical" evidence="1">
    <location>
        <begin position="69"/>
        <end position="87"/>
    </location>
</feature>
<dbReference type="Pfam" id="PF07992">
    <property type="entry name" value="Pyr_redox_2"/>
    <property type="match status" value="1"/>
</dbReference>
<dbReference type="SUPFAM" id="SSF51971">
    <property type="entry name" value="Nucleotide-binding domain"/>
    <property type="match status" value="1"/>
</dbReference>
<keyword evidence="1" id="KW-1133">Transmembrane helix</keyword>
<dbReference type="Pfam" id="PF14691">
    <property type="entry name" value="Fer4_20"/>
    <property type="match status" value="1"/>
</dbReference>
<dbReference type="Proteomes" id="UP000630660">
    <property type="component" value="Unassembled WGS sequence"/>
</dbReference>
<dbReference type="GO" id="GO:0016491">
    <property type="term" value="F:oxidoreductase activity"/>
    <property type="evidence" value="ECO:0007669"/>
    <property type="project" value="InterPro"/>
</dbReference>
<name>A0A9D5QDR2_UNCW3</name>
<dbReference type="InterPro" id="IPR009051">
    <property type="entry name" value="Helical_ferredxn"/>
</dbReference>
<dbReference type="PRINTS" id="PR00419">
    <property type="entry name" value="ADXRDTASE"/>
</dbReference>
<proteinExistence type="predicted"/>
<feature type="transmembrane region" description="Helical" evidence="1">
    <location>
        <begin position="40"/>
        <end position="57"/>
    </location>
</feature>